<protein>
    <submittedName>
        <fullName evidence="2">PAS domain-containing protein</fullName>
    </submittedName>
</protein>
<dbReference type="Proteomes" id="UP000671862">
    <property type="component" value="Chromosome"/>
</dbReference>
<proteinExistence type="predicted"/>
<dbReference type="EMBL" id="CP071446">
    <property type="protein sequence ID" value="QTA38603.1"/>
    <property type="molecule type" value="Genomic_DNA"/>
</dbReference>
<keyword evidence="3" id="KW-1185">Reference proteome</keyword>
<dbReference type="InterPro" id="IPR000014">
    <property type="entry name" value="PAS"/>
</dbReference>
<dbReference type="Gene3D" id="3.30.450.20">
    <property type="entry name" value="PAS domain"/>
    <property type="match status" value="1"/>
</dbReference>
<dbReference type="RefSeq" id="WP_207567321.1">
    <property type="nucleotide sequence ID" value="NZ_CP071446.1"/>
</dbReference>
<dbReference type="SUPFAM" id="SSF55785">
    <property type="entry name" value="PYP-like sensor domain (PAS domain)"/>
    <property type="match status" value="1"/>
</dbReference>
<dbReference type="InterPro" id="IPR013656">
    <property type="entry name" value="PAS_4"/>
</dbReference>
<dbReference type="Gene3D" id="3.30.450.40">
    <property type="match status" value="1"/>
</dbReference>
<accession>A0ABX7S9H4</accession>
<dbReference type="PROSITE" id="PS50112">
    <property type="entry name" value="PAS"/>
    <property type="match status" value="1"/>
</dbReference>
<name>A0ABX7S9H4_9BACT</name>
<reference evidence="2 3" key="1">
    <citation type="submission" date="2021-03" db="EMBL/GenBank/DDBJ databases">
        <title>Thermosipho ferrireducens sp.nov., an anaerobic thermophilic iron-reducing bacterium isolated from a deep-sea hydrothermal sulfide deposits.</title>
        <authorList>
            <person name="Zeng X."/>
            <person name="Chen Y."/>
            <person name="Shao Z."/>
        </authorList>
    </citation>
    <scope>NUCLEOTIDE SEQUENCE [LARGE SCALE GENOMIC DNA]</scope>
    <source>
        <strain evidence="2 3">JL129W03</strain>
    </source>
</reference>
<feature type="domain" description="PAS" evidence="1">
    <location>
        <begin position="7"/>
        <end position="54"/>
    </location>
</feature>
<gene>
    <name evidence="2" type="ORF">JYK00_03580</name>
</gene>
<organism evidence="2 3">
    <name type="scientific">Thermosipho ferrireducens</name>
    <dbReference type="NCBI Taxonomy" id="2571116"/>
    <lineage>
        <taxon>Bacteria</taxon>
        <taxon>Thermotogati</taxon>
        <taxon>Thermotogota</taxon>
        <taxon>Thermotogae</taxon>
        <taxon>Thermotogales</taxon>
        <taxon>Fervidobacteriaceae</taxon>
        <taxon>Thermosipho</taxon>
    </lineage>
</organism>
<dbReference type="InterPro" id="IPR035965">
    <property type="entry name" value="PAS-like_dom_sf"/>
</dbReference>
<evidence type="ECO:0000313" key="2">
    <source>
        <dbReference type="EMBL" id="QTA38603.1"/>
    </source>
</evidence>
<dbReference type="InterPro" id="IPR029016">
    <property type="entry name" value="GAF-like_dom_sf"/>
</dbReference>
<evidence type="ECO:0000313" key="3">
    <source>
        <dbReference type="Proteomes" id="UP000671862"/>
    </source>
</evidence>
<sequence length="411" mass="47429">MRHLFFLQQFFERLPAPAFIKDNKFRLVWVNKEWKKVFGLDDRKVIGKTISEIFGDGEYEKQDKSIVRSKKPFTYETDIGSKHYRVIKIPIRLGDGTYGVAGVAFDITDKHIGEILLKTNVKLSTLLNEAFEEVPEDKDILIEYFFDKVYETTNIGPWALIKGEDVLKTYLPEKVCERAKSKEGIKEFSVDGEKWLVVPIENYKIVFKSSPLRLKIMNQLAPILVPKIEVALQKIEIESKKQNYYRALEKMVETVVEWNNKGSLQDFMQKALEKIVEIIPEAEKGSVWLYSENTYDCIAEIGYPGATQLKFAAEKTAYGQKITEMIEEGYKVFEIERAYEFVKKSELSEILGNYGMFSESFIPLIGVFHLDNQIIGNISIDNFNGIHFSEESKKLLGYYVDLLTTFLKKGS</sequence>
<dbReference type="SUPFAM" id="SSF55781">
    <property type="entry name" value="GAF domain-like"/>
    <property type="match status" value="1"/>
</dbReference>
<evidence type="ECO:0000259" key="1">
    <source>
        <dbReference type="PROSITE" id="PS50112"/>
    </source>
</evidence>
<dbReference type="Pfam" id="PF08448">
    <property type="entry name" value="PAS_4"/>
    <property type="match status" value="1"/>
</dbReference>
<dbReference type="NCBIfam" id="TIGR00229">
    <property type="entry name" value="sensory_box"/>
    <property type="match status" value="1"/>
</dbReference>